<protein>
    <submittedName>
        <fullName evidence="7">S-adenosyl-L-methionine-dependent methyltransferase</fullName>
    </submittedName>
</protein>
<dbReference type="EMBL" id="ML987189">
    <property type="protein sequence ID" value="KAF2256933.1"/>
    <property type="molecule type" value="Genomic_DNA"/>
</dbReference>
<keyword evidence="3" id="KW-0949">S-adenosyl-L-methionine</keyword>
<dbReference type="InterPro" id="IPR036390">
    <property type="entry name" value="WH_DNA-bd_sf"/>
</dbReference>
<evidence type="ECO:0000259" key="6">
    <source>
        <dbReference type="Pfam" id="PF08100"/>
    </source>
</evidence>
<dbReference type="InterPro" id="IPR012967">
    <property type="entry name" value="COMT_dimerisation"/>
</dbReference>
<evidence type="ECO:0000259" key="5">
    <source>
        <dbReference type="Pfam" id="PF00891"/>
    </source>
</evidence>
<evidence type="ECO:0000313" key="7">
    <source>
        <dbReference type="EMBL" id="KAF2256933.1"/>
    </source>
</evidence>
<proteinExistence type="predicted"/>
<keyword evidence="1 7" id="KW-0489">Methyltransferase</keyword>
<organism evidence="7 8">
    <name type="scientific">Trematosphaeria pertusa</name>
    <dbReference type="NCBI Taxonomy" id="390896"/>
    <lineage>
        <taxon>Eukaryota</taxon>
        <taxon>Fungi</taxon>
        <taxon>Dikarya</taxon>
        <taxon>Ascomycota</taxon>
        <taxon>Pezizomycotina</taxon>
        <taxon>Dothideomycetes</taxon>
        <taxon>Pleosporomycetidae</taxon>
        <taxon>Pleosporales</taxon>
        <taxon>Massarineae</taxon>
        <taxon>Trematosphaeriaceae</taxon>
        <taxon>Trematosphaeria</taxon>
    </lineage>
</organism>
<dbReference type="SUPFAM" id="SSF53335">
    <property type="entry name" value="S-adenosyl-L-methionine-dependent methyltransferases"/>
    <property type="match status" value="1"/>
</dbReference>
<dbReference type="PANTHER" id="PTHR43712">
    <property type="entry name" value="PUTATIVE (AFU_ORTHOLOGUE AFUA_4G14580)-RELATED"/>
    <property type="match status" value="1"/>
</dbReference>
<keyword evidence="2 7" id="KW-0808">Transferase</keyword>
<reference evidence="7" key="1">
    <citation type="journal article" date="2020" name="Stud. Mycol.">
        <title>101 Dothideomycetes genomes: a test case for predicting lifestyles and emergence of pathogens.</title>
        <authorList>
            <person name="Haridas S."/>
            <person name="Albert R."/>
            <person name="Binder M."/>
            <person name="Bloem J."/>
            <person name="Labutti K."/>
            <person name="Salamov A."/>
            <person name="Andreopoulos B."/>
            <person name="Baker S."/>
            <person name="Barry K."/>
            <person name="Bills G."/>
            <person name="Bluhm B."/>
            <person name="Cannon C."/>
            <person name="Castanera R."/>
            <person name="Culley D."/>
            <person name="Daum C."/>
            <person name="Ezra D."/>
            <person name="Gonzalez J."/>
            <person name="Henrissat B."/>
            <person name="Kuo A."/>
            <person name="Liang C."/>
            <person name="Lipzen A."/>
            <person name="Lutzoni F."/>
            <person name="Magnuson J."/>
            <person name="Mondo S."/>
            <person name="Nolan M."/>
            <person name="Ohm R."/>
            <person name="Pangilinan J."/>
            <person name="Park H.-J."/>
            <person name="Ramirez L."/>
            <person name="Alfaro M."/>
            <person name="Sun H."/>
            <person name="Tritt A."/>
            <person name="Yoshinaga Y."/>
            <person name="Zwiers L.-H."/>
            <person name="Turgeon B."/>
            <person name="Goodwin S."/>
            <person name="Spatafora J."/>
            <person name="Crous P."/>
            <person name="Grigoriev I."/>
        </authorList>
    </citation>
    <scope>NUCLEOTIDE SEQUENCE</scope>
    <source>
        <strain evidence="7">CBS 122368</strain>
    </source>
</reference>
<dbReference type="PROSITE" id="PS51683">
    <property type="entry name" value="SAM_OMT_II"/>
    <property type="match status" value="1"/>
</dbReference>
<dbReference type="Gene3D" id="3.40.50.150">
    <property type="entry name" value="Vaccinia Virus protein VP39"/>
    <property type="match status" value="1"/>
</dbReference>
<dbReference type="GO" id="GO:0046983">
    <property type="term" value="F:protein dimerization activity"/>
    <property type="evidence" value="ECO:0007669"/>
    <property type="project" value="InterPro"/>
</dbReference>
<dbReference type="InterPro" id="IPR001077">
    <property type="entry name" value="COMT_C"/>
</dbReference>
<dbReference type="Pfam" id="PF00891">
    <property type="entry name" value="Methyltransf_2"/>
    <property type="match status" value="1"/>
</dbReference>
<dbReference type="SUPFAM" id="SSF46785">
    <property type="entry name" value="Winged helix' DNA-binding domain"/>
    <property type="match status" value="1"/>
</dbReference>
<accession>A0A6A6J622</accession>
<dbReference type="Proteomes" id="UP000800094">
    <property type="component" value="Unassembled WGS sequence"/>
</dbReference>
<dbReference type="Pfam" id="PF08100">
    <property type="entry name" value="Dimerisation"/>
    <property type="match status" value="1"/>
</dbReference>
<sequence length="396" mass="43511">MATSEITQTLIKFADAPPADLSSEERLAFMAACEKAKLAVENPLEATLRFMLGGLESVALRLGVDMKLLDLGVESQGPITADQLASGSGADVVLVVRIMRMLVAMALFKEVGHHTYLANPLAGAWVTGSPLREGVLHLSAQLPPIVFLPEYLEEKGYHNPTDAEDGPFQFARQSHLHFFEWLSKKPRIQNAFNTTMSISRSQRGQEWFEIYPVEEKLRLSNPDASAILLVDIGGNVGHDLINFQKKFPDLPGRLVFEDLPGVVAAAGDLPKGIEGVGHDFFQPLPPALRNAKAYYLRQILHDWPDKQARQILENVREAMANGSILLINETIMPDDNVALYQAELDMLMMGVLASLDRTAGQLEELLDSAGFRLVGSWKPKDFVPGSGTLFEAVLKG</sequence>
<feature type="domain" description="O-methyltransferase dimerisation" evidence="6">
    <location>
        <begin position="49"/>
        <end position="127"/>
    </location>
</feature>
<feature type="active site" description="Proton acceptor" evidence="4">
    <location>
        <position position="301"/>
    </location>
</feature>
<evidence type="ECO:0000256" key="4">
    <source>
        <dbReference type="PIRSR" id="PIRSR005739-1"/>
    </source>
</evidence>
<feature type="domain" description="O-methyltransferase C-terminal" evidence="5">
    <location>
        <begin position="227"/>
        <end position="372"/>
    </location>
</feature>
<evidence type="ECO:0000256" key="3">
    <source>
        <dbReference type="ARBA" id="ARBA00022691"/>
    </source>
</evidence>
<evidence type="ECO:0000313" key="8">
    <source>
        <dbReference type="Proteomes" id="UP000800094"/>
    </source>
</evidence>
<dbReference type="GO" id="GO:0008171">
    <property type="term" value="F:O-methyltransferase activity"/>
    <property type="evidence" value="ECO:0007669"/>
    <property type="project" value="InterPro"/>
</dbReference>
<dbReference type="GO" id="GO:0032259">
    <property type="term" value="P:methylation"/>
    <property type="evidence" value="ECO:0007669"/>
    <property type="project" value="UniProtKB-KW"/>
</dbReference>
<dbReference type="AlphaFoldDB" id="A0A6A6J622"/>
<dbReference type="Gene3D" id="1.10.10.10">
    <property type="entry name" value="Winged helix-like DNA-binding domain superfamily/Winged helix DNA-binding domain"/>
    <property type="match status" value="1"/>
</dbReference>
<dbReference type="InterPro" id="IPR016461">
    <property type="entry name" value="COMT-like"/>
</dbReference>
<dbReference type="InterPro" id="IPR036388">
    <property type="entry name" value="WH-like_DNA-bd_sf"/>
</dbReference>
<gene>
    <name evidence="7" type="ORF">BU26DRAFT_446061</name>
</gene>
<dbReference type="InterPro" id="IPR029063">
    <property type="entry name" value="SAM-dependent_MTases_sf"/>
</dbReference>
<dbReference type="PIRSF" id="PIRSF005739">
    <property type="entry name" value="O-mtase"/>
    <property type="match status" value="1"/>
</dbReference>
<name>A0A6A6J622_9PLEO</name>
<dbReference type="PANTHER" id="PTHR43712:SF11">
    <property type="entry name" value="O-METHYLTRANSFERASE (AFU_ORTHOLOGUE AFUA_2G17820)-RELATED"/>
    <property type="match status" value="1"/>
</dbReference>
<evidence type="ECO:0000256" key="1">
    <source>
        <dbReference type="ARBA" id="ARBA00022603"/>
    </source>
</evidence>
<keyword evidence="8" id="KW-1185">Reference proteome</keyword>
<evidence type="ECO:0000256" key="2">
    <source>
        <dbReference type="ARBA" id="ARBA00022679"/>
    </source>
</evidence>
<dbReference type="OrthoDB" id="1535081at2759"/>
<dbReference type="RefSeq" id="XP_033691937.1">
    <property type="nucleotide sequence ID" value="XM_033824604.1"/>
</dbReference>
<dbReference type="GeneID" id="54577934"/>